<dbReference type="Pfam" id="PF25476">
    <property type="entry name" value="Ribosomal_L19e_C"/>
    <property type="match status" value="1"/>
</dbReference>
<dbReference type="InterPro" id="IPR033935">
    <property type="entry name" value="Ribosomal_eL19_euk"/>
</dbReference>
<dbReference type="PROSITE" id="PS00526">
    <property type="entry name" value="RIBOSOMAL_L19E"/>
    <property type="match status" value="1"/>
</dbReference>
<dbReference type="SUPFAM" id="SSF48140">
    <property type="entry name" value="Ribosomal protein L19 (L19e)"/>
    <property type="match status" value="1"/>
</dbReference>
<dbReference type="InterPro" id="IPR015972">
    <property type="entry name" value="Ribosomal_eL19_dom1"/>
</dbReference>
<dbReference type="PANTHER" id="PTHR10722">
    <property type="entry name" value="60S RIBOSOMAL PROTEIN L19"/>
    <property type="match status" value="1"/>
</dbReference>
<dbReference type="FunFam" id="1.10.1650.10:FF:000001">
    <property type="entry name" value="Ribosomal protein L19"/>
    <property type="match status" value="1"/>
</dbReference>
<feature type="region of interest" description="Disordered" evidence="5">
    <location>
        <begin position="159"/>
        <end position="182"/>
    </location>
</feature>
<dbReference type="Proteomes" id="UP000717515">
    <property type="component" value="Unassembled WGS sequence"/>
</dbReference>
<dbReference type="OrthoDB" id="5407653at2759"/>
<evidence type="ECO:0000313" key="7">
    <source>
        <dbReference type="EMBL" id="KAG9327776.1"/>
    </source>
</evidence>
<dbReference type="InterPro" id="IPR039547">
    <property type="entry name" value="Ribosomal_eL19"/>
</dbReference>
<reference evidence="7" key="1">
    <citation type="submission" date="2021-07" db="EMBL/GenBank/DDBJ databases">
        <title>Draft genome of Mortierella alpina, strain LL118, isolated from an aspen leaf litter sample.</title>
        <authorList>
            <person name="Yang S."/>
            <person name="Vinatzer B.A."/>
        </authorList>
    </citation>
    <scope>NUCLEOTIDE SEQUENCE</scope>
    <source>
        <strain evidence="7">LL118</strain>
    </source>
</reference>
<accession>A0A9P8D3C0</accession>
<evidence type="ECO:0000256" key="5">
    <source>
        <dbReference type="SAM" id="MobiDB-lite"/>
    </source>
</evidence>
<dbReference type="GO" id="GO:0022625">
    <property type="term" value="C:cytosolic large ribosomal subunit"/>
    <property type="evidence" value="ECO:0007669"/>
    <property type="project" value="InterPro"/>
</dbReference>
<comment type="similarity">
    <text evidence="1 4">Belongs to the eukaryotic ribosomal protein eL19 family.</text>
</comment>
<dbReference type="InterPro" id="IPR057259">
    <property type="entry name" value="Ribosomal_L19e"/>
</dbReference>
<dbReference type="InterPro" id="IPR000196">
    <property type="entry name" value="Ribosomal_eL19_dom"/>
</dbReference>
<evidence type="ECO:0000259" key="6">
    <source>
        <dbReference type="SMART" id="SM01416"/>
    </source>
</evidence>
<keyword evidence="2 4" id="KW-0689">Ribosomal protein</keyword>
<dbReference type="AlphaFoldDB" id="A0A9P8D3C0"/>
<dbReference type="GO" id="GO:0006412">
    <property type="term" value="P:translation"/>
    <property type="evidence" value="ECO:0007669"/>
    <property type="project" value="InterPro"/>
</dbReference>
<dbReference type="FunFam" id="1.10.1200.240:FF:000001">
    <property type="entry name" value="Ribosomal protein L19"/>
    <property type="match status" value="1"/>
</dbReference>
<proteinExistence type="inferred from homology"/>
<dbReference type="InterPro" id="IPR035970">
    <property type="entry name" value="60S_ribosomal_eL19_sf"/>
</dbReference>
<dbReference type="Gene3D" id="1.10.1650.10">
    <property type="match status" value="1"/>
</dbReference>
<protein>
    <recommendedName>
        <fullName evidence="4">Ribosomal protein L19</fullName>
    </recommendedName>
</protein>
<comment type="caution">
    <text evidence="7">The sequence shown here is derived from an EMBL/GenBank/DDBJ whole genome shotgun (WGS) entry which is preliminary data.</text>
</comment>
<gene>
    <name evidence="7" type="ORF">KVV02_000222</name>
</gene>
<dbReference type="InterPro" id="IPR057260">
    <property type="entry name" value="Ribosomal_L19e_C"/>
</dbReference>
<sequence>MGVSLSSQKRLAAAVLKCGQRKIWLDPNEVTEIANANSRQNIRKLVKDGLIIKKPQTMHSLFRHREKLAAKRAGRHSGTGKRQGTAEARMPSGVIWMRRQRVLRRLLRKYRETGKIDKHMYHNLYMKAKGNVFKNKRVLMEFIHKAKAEKQRAKLIADQAEAHRNKTKAARTRRNERVAEKRAAFSGVEVAAEEPKKSKK</sequence>
<dbReference type="InterPro" id="IPR023638">
    <property type="entry name" value="Ribosomal_eL19_CS"/>
</dbReference>
<keyword evidence="3 4" id="KW-0687">Ribonucleoprotein</keyword>
<dbReference type="Pfam" id="PF01280">
    <property type="entry name" value="Ribosomal_L19e"/>
    <property type="match status" value="1"/>
</dbReference>
<name>A0A9P8D3C0_MORAP</name>
<evidence type="ECO:0000256" key="1">
    <source>
        <dbReference type="ARBA" id="ARBA00011082"/>
    </source>
</evidence>
<organism evidence="7 8">
    <name type="scientific">Mortierella alpina</name>
    <name type="common">Oleaginous fungus</name>
    <name type="synonym">Mortierella renispora</name>
    <dbReference type="NCBI Taxonomy" id="64518"/>
    <lineage>
        <taxon>Eukaryota</taxon>
        <taxon>Fungi</taxon>
        <taxon>Fungi incertae sedis</taxon>
        <taxon>Mucoromycota</taxon>
        <taxon>Mortierellomycotina</taxon>
        <taxon>Mortierellomycetes</taxon>
        <taxon>Mortierellales</taxon>
        <taxon>Mortierellaceae</taxon>
        <taxon>Mortierella</taxon>
    </lineage>
</organism>
<dbReference type="GO" id="GO:0003735">
    <property type="term" value="F:structural constituent of ribosome"/>
    <property type="evidence" value="ECO:0007669"/>
    <property type="project" value="InterPro"/>
</dbReference>
<dbReference type="Gene3D" id="1.10.1200.240">
    <property type="match status" value="1"/>
</dbReference>
<evidence type="ECO:0000313" key="8">
    <source>
        <dbReference type="Proteomes" id="UP000717515"/>
    </source>
</evidence>
<evidence type="ECO:0000256" key="2">
    <source>
        <dbReference type="ARBA" id="ARBA00022980"/>
    </source>
</evidence>
<dbReference type="GO" id="GO:0003723">
    <property type="term" value="F:RNA binding"/>
    <property type="evidence" value="ECO:0007669"/>
    <property type="project" value="InterPro"/>
</dbReference>
<dbReference type="SMART" id="SM01416">
    <property type="entry name" value="Ribosomal_L19e"/>
    <property type="match status" value="1"/>
</dbReference>
<feature type="domain" description="Large ribosomal subunit protein eL19" evidence="6">
    <location>
        <begin position="4"/>
        <end position="147"/>
    </location>
</feature>
<feature type="compositionally biased region" description="Basic and acidic residues" evidence="5">
    <location>
        <begin position="173"/>
        <end position="182"/>
    </location>
</feature>
<evidence type="ECO:0000256" key="3">
    <source>
        <dbReference type="ARBA" id="ARBA00023274"/>
    </source>
</evidence>
<dbReference type="CDD" id="cd01417">
    <property type="entry name" value="Ribosomal_L19e_E"/>
    <property type="match status" value="1"/>
</dbReference>
<evidence type="ECO:0000256" key="4">
    <source>
        <dbReference type="RuleBase" id="RU000574"/>
    </source>
</evidence>
<dbReference type="EMBL" id="JAIFTL010000001">
    <property type="protein sequence ID" value="KAG9327776.1"/>
    <property type="molecule type" value="Genomic_DNA"/>
</dbReference>
<dbReference type="NCBIfam" id="NF006343">
    <property type="entry name" value="PRK08570.1"/>
    <property type="match status" value="1"/>
</dbReference>